<dbReference type="EMBL" id="CP002056">
    <property type="protein sequence ID" value="ADI30622.1"/>
    <property type="molecule type" value="Genomic_DNA"/>
</dbReference>
<feature type="transmembrane region" description="Helical" evidence="1">
    <location>
        <begin position="178"/>
        <end position="195"/>
    </location>
</feature>
<dbReference type="OrthoDB" id="9814807at2"/>
<organism evidence="3 4">
    <name type="scientific">Methylotenera versatilis (strain 301)</name>
    <dbReference type="NCBI Taxonomy" id="666681"/>
    <lineage>
        <taxon>Bacteria</taxon>
        <taxon>Pseudomonadati</taxon>
        <taxon>Pseudomonadota</taxon>
        <taxon>Betaproteobacteria</taxon>
        <taxon>Nitrosomonadales</taxon>
        <taxon>Methylophilaceae</taxon>
        <taxon>Methylotenera</taxon>
    </lineage>
</organism>
<dbReference type="HOGENOM" id="CLU_005679_2_1_4"/>
<dbReference type="InterPro" id="IPR050879">
    <property type="entry name" value="Acyltransferase_3"/>
</dbReference>
<name>D7DLF1_METV0</name>
<feature type="transmembrane region" description="Helical" evidence="1">
    <location>
        <begin position="230"/>
        <end position="247"/>
    </location>
</feature>
<proteinExistence type="predicted"/>
<keyword evidence="3" id="KW-0012">Acyltransferase</keyword>
<feature type="transmembrane region" description="Helical" evidence="1">
    <location>
        <begin position="152"/>
        <end position="171"/>
    </location>
</feature>
<keyword evidence="4" id="KW-1185">Reference proteome</keyword>
<feature type="transmembrane region" description="Helical" evidence="1">
    <location>
        <begin position="86"/>
        <end position="107"/>
    </location>
</feature>
<evidence type="ECO:0000259" key="2">
    <source>
        <dbReference type="Pfam" id="PF01757"/>
    </source>
</evidence>
<feature type="transmembrane region" description="Helical" evidence="1">
    <location>
        <begin position="20"/>
        <end position="40"/>
    </location>
</feature>
<dbReference type="PANTHER" id="PTHR23028">
    <property type="entry name" value="ACETYLTRANSFERASE"/>
    <property type="match status" value="1"/>
</dbReference>
<dbReference type="KEGG" id="meh:M301_2257"/>
<dbReference type="GO" id="GO:0016747">
    <property type="term" value="F:acyltransferase activity, transferring groups other than amino-acyl groups"/>
    <property type="evidence" value="ECO:0007669"/>
    <property type="project" value="InterPro"/>
</dbReference>
<feature type="transmembrane region" description="Helical" evidence="1">
    <location>
        <begin position="201"/>
        <end position="218"/>
    </location>
</feature>
<reference evidence="4" key="1">
    <citation type="submission" date="2010-05" db="EMBL/GenBank/DDBJ databases">
        <title>Complete sequence of Methylotenera sp. 301.</title>
        <authorList>
            <person name="Lucas S."/>
            <person name="Copeland A."/>
            <person name="Lapidus A."/>
            <person name="Cheng J.-F."/>
            <person name="Bruce D."/>
            <person name="Goodwin L."/>
            <person name="Pitluck S."/>
            <person name="Clum A."/>
            <person name="Land M."/>
            <person name="Hauser L."/>
            <person name="Kyrpides N."/>
            <person name="Ivanova N."/>
            <person name="Chistoservova L."/>
            <person name="Kalyuzhnaya M."/>
            <person name="Woyke T."/>
        </authorList>
    </citation>
    <scope>NUCLEOTIDE SEQUENCE [LARGE SCALE GENOMIC DNA]</scope>
    <source>
        <strain evidence="4">301</strain>
    </source>
</reference>
<keyword evidence="1" id="KW-1133">Transmembrane helix</keyword>
<dbReference type="Pfam" id="PF01757">
    <property type="entry name" value="Acyl_transf_3"/>
    <property type="match status" value="1"/>
</dbReference>
<feature type="transmembrane region" description="Helical" evidence="1">
    <location>
        <begin position="329"/>
        <end position="351"/>
    </location>
</feature>
<protein>
    <submittedName>
        <fullName evidence="3">Acyltransferase 3</fullName>
    </submittedName>
</protein>
<evidence type="ECO:0000256" key="1">
    <source>
        <dbReference type="SAM" id="Phobius"/>
    </source>
</evidence>
<dbReference type="RefSeq" id="WP_013148930.1">
    <property type="nucleotide sequence ID" value="NC_014207.1"/>
</dbReference>
<dbReference type="InterPro" id="IPR002656">
    <property type="entry name" value="Acyl_transf_3_dom"/>
</dbReference>
<feature type="transmembrane region" description="Helical" evidence="1">
    <location>
        <begin position="282"/>
        <end position="304"/>
    </location>
</feature>
<dbReference type="AlphaFoldDB" id="D7DLF1"/>
<sequence>MTTTLQQPTKIHELESIRGIAALLIVVHHIPSWNALFYDITIIKNASLMVELFFVLSGFVIFKAYSEKIKTGKDLIKFQFLRFGRLYPVHIIFLFALVLVEILRYVAVNKLGINSPNRIPFEENNWSAFFKQIFLVQAFWSNKEAITFNGPAWSISAEFYTYFIFGLIVLYLNKIKLFVFYSSAFLFLVLLVTIVPIDHNFFVRCLAGFFIGCCTASISEKINFRVHSSLISIPLAGILLFLQFKPANPHYDVTIYFLTSLLILSIVLSDGGIIKRVLNLRLLTWLGAISFSVYMSHSALLWVVNQTYRTVLKPHEAVIDGISTPQLSVIGAALAYMIFIGLVLLVSNYIYKNVEGPFREVSRKLVNKPNATVR</sequence>
<dbReference type="eggNOG" id="COG1835">
    <property type="taxonomic scope" value="Bacteria"/>
</dbReference>
<keyword evidence="1" id="KW-0472">Membrane</keyword>
<feature type="domain" description="Acyltransferase 3" evidence="2">
    <location>
        <begin position="12"/>
        <end position="347"/>
    </location>
</feature>
<accession>D7DLF1</accession>
<reference evidence="3 4" key="2">
    <citation type="journal article" date="2011" name="J. Bacteriol.">
        <title>Genomes of three methylotrophs from a single niche uncover genetic and metabolic divergence of Methylophilaceae.</title>
        <authorList>
            <person name="Lapidus A."/>
            <person name="Clum A."/>
            <person name="Labutti K."/>
            <person name="Kaluzhnaya M.G."/>
            <person name="Lim S."/>
            <person name="Beck D.A."/>
            <person name="Glavina Del Rio T."/>
            <person name="Nolan M."/>
            <person name="Mavromatis K."/>
            <person name="Huntemann M."/>
            <person name="Lucas S."/>
            <person name="Lidstrom M.E."/>
            <person name="Ivanova N."/>
            <person name="Chistoserdova L."/>
        </authorList>
    </citation>
    <scope>NUCLEOTIDE SEQUENCE [LARGE SCALE GENOMIC DNA]</scope>
    <source>
        <strain evidence="3 4">301</strain>
    </source>
</reference>
<keyword evidence="3" id="KW-0808">Transferase</keyword>
<keyword evidence="1" id="KW-0812">Transmembrane</keyword>
<dbReference type="STRING" id="666681.M301_2257"/>
<evidence type="ECO:0000313" key="4">
    <source>
        <dbReference type="Proteomes" id="UP000000383"/>
    </source>
</evidence>
<feature type="transmembrane region" description="Helical" evidence="1">
    <location>
        <begin position="46"/>
        <end position="65"/>
    </location>
</feature>
<dbReference type="Proteomes" id="UP000000383">
    <property type="component" value="Chromosome"/>
</dbReference>
<feature type="transmembrane region" description="Helical" evidence="1">
    <location>
        <begin position="253"/>
        <end position="270"/>
    </location>
</feature>
<evidence type="ECO:0000313" key="3">
    <source>
        <dbReference type="EMBL" id="ADI30622.1"/>
    </source>
</evidence>
<gene>
    <name evidence="3" type="ordered locus">M301_2257</name>
</gene>